<evidence type="ECO:0000313" key="2">
    <source>
        <dbReference type="Proteomes" id="UP000326396"/>
    </source>
</evidence>
<dbReference type="Proteomes" id="UP000326396">
    <property type="component" value="Linkage Group LG2"/>
</dbReference>
<accession>A0A5N6NEW0</accession>
<comment type="caution">
    <text evidence="1">The sequence shown here is derived from an EMBL/GenBank/DDBJ whole genome shotgun (WGS) entry which is preliminary data.</text>
</comment>
<gene>
    <name evidence="1" type="ORF">E3N88_23610</name>
</gene>
<protein>
    <submittedName>
        <fullName evidence="1">Uncharacterized protein</fullName>
    </submittedName>
</protein>
<keyword evidence="2" id="KW-1185">Reference proteome</keyword>
<dbReference type="AlphaFoldDB" id="A0A5N6NEW0"/>
<proteinExistence type="predicted"/>
<organism evidence="1 2">
    <name type="scientific">Mikania micrantha</name>
    <name type="common">bitter vine</name>
    <dbReference type="NCBI Taxonomy" id="192012"/>
    <lineage>
        <taxon>Eukaryota</taxon>
        <taxon>Viridiplantae</taxon>
        <taxon>Streptophyta</taxon>
        <taxon>Embryophyta</taxon>
        <taxon>Tracheophyta</taxon>
        <taxon>Spermatophyta</taxon>
        <taxon>Magnoliopsida</taxon>
        <taxon>eudicotyledons</taxon>
        <taxon>Gunneridae</taxon>
        <taxon>Pentapetalae</taxon>
        <taxon>asterids</taxon>
        <taxon>campanulids</taxon>
        <taxon>Asterales</taxon>
        <taxon>Asteraceae</taxon>
        <taxon>Asteroideae</taxon>
        <taxon>Heliantheae alliance</taxon>
        <taxon>Eupatorieae</taxon>
        <taxon>Mikania</taxon>
    </lineage>
</organism>
<evidence type="ECO:0000313" key="1">
    <source>
        <dbReference type="EMBL" id="KAD4586009.1"/>
    </source>
</evidence>
<name>A0A5N6NEW0_9ASTR</name>
<dbReference type="EMBL" id="SZYD01000012">
    <property type="protein sequence ID" value="KAD4586009.1"/>
    <property type="molecule type" value="Genomic_DNA"/>
</dbReference>
<sequence length="77" mass="8778">MWWDGVWAGCRLDSGVCPIYNHTDLDITCGVNEVKVLPKEVKNMYKLRLQDFLPGCPDRGPSRLLGSTSFVDDTHYF</sequence>
<reference evidence="1 2" key="1">
    <citation type="submission" date="2019-05" db="EMBL/GenBank/DDBJ databases">
        <title>Mikania micrantha, genome provides insights into the molecular mechanism of rapid growth.</title>
        <authorList>
            <person name="Liu B."/>
        </authorList>
    </citation>
    <scope>NUCLEOTIDE SEQUENCE [LARGE SCALE GENOMIC DNA]</scope>
    <source>
        <strain evidence="1">NLD-2019</strain>
        <tissue evidence="1">Leaf</tissue>
    </source>
</reference>